<feature type="compositionally biased region" description="Low complexity" evidence="3">
    <location>
        <begin position="45"/>
        <end position="64"/>
    </location>
</feature>
<evidence type="ECO:0000256" key="1">
    <source>
        <dbReference type="ARBA" id="ARBA00022679"/>
    </source>
</evidence>
<gene>
    <name evidence="6" type="primary">LOC101508783</name>
</gene>
<name>A0A1S2YGR4_CICAR</name>
<dbReference type="InterPro" id="IPR000608">
    <property type="entry name" value="UBC"/>
</dbReference>
<dbReference type="STRING" id="3827.A0A1S2YGR4"/>
<dbReference type="GO" id="GO:0061631">
    <property type="term" value="F:ubiquitin conjugating enzyme activity"/>
    <property type="evidence" value="ECO:0007669"/>
    <property type="project" value="TreeGrafter"/>
</dbReference>
<dbReference type="PROSITE" id="PS50127">
    <property type="entry name" value="UBC_2"/>
    <property type="match status" value="1"/>
</dbReference>
<dbReference type="GeneID" id="101508783"/>
<dbReference type="AlphaFoldDB" id="A0A1S2YGR4"/>
<dbReference type="Pfam" id="PF00179">
    <property type="entry name" value="UQ_con"/>
    <property type="match status" value="1"/>
</dbReference>
<evidence type="ECO:0000259" key="4">
    <source>
        <dbReference type="PROSITE" id="PS50127"/>
    </source>
</evidence>
<keyword evidence="5" id="KW-1185">Reference proteome</keyword>
<organism evidence="5 6">
    <name type="scientific">Cicer arietinum</name>
    <name type="common">Chickpea</name>
    <name type="synonym">Garbanzo</name>
    <dbReference type="NCBI Taxonomy" id="3827"/>
    <lineage>
        <taxon>Eukaryota</taxon>
        <taxon>Viridiplantae</taxon>
        <taxon>Streptophyta</taxon>
        <taxon>Embryophyta</taxon>
        <taxon>Tracheophyta</taxon>
        <taxon>Spermatophyta</taxon>
        <taxon>Magnoliopsida</taxon>
        <taxon>eudicotyledons</taxon>
        <taxon>Gunneridae</taxon>
        <taxon>Pentapetalae</taxon>
        <taxon>rosids</taxon>
        <taxon>fabids</taxon>
        <taxon>Fabales</taxon>
        <taxon>Fabaceae</taxon>
        <taxon>Papilionoideae</taxon>
        <taxon>50 kb inversion clade</taxon>
        <taxon>NPAAA clade</taxon>
        <taxon>Hologalegina</taxon>
        <taxon>IRL clade</taxon>
        <taxon>Cicereae</taxon>
        <taxon>Cicer</taxon>
    </lineage>
</organism>
<dbReference type="CDD" id="cd23837">
    <property type="entry name" value="UBCc_UBE2O"/>
    <property type="match status" value="1"/>
</dbReference>
<evidence type="ECO:0000256" key="2">
    <source>
        <dbReference type="ARBA" id="ARBA00022786"/>
    </source>
</evidence>
<dbReference type="InterPro" id="IPR016135">
    <property type="entry name" value="UBQ-conjugating_enzyme/RWD"/>
</dbReference>
<accession>A0A1S2YGR4</accession>
<dbReference type="SMART" id="SM00212">
    <property type="entry name" value="UBCc"/>
    <property type="match status" value="1"/>
</dbReference>
<dbReference type="FunFam" id="3.10.110.10:FF:000133">
    <property type="entry name" value="Putative ubiquitin-conjugating enzyme E2 38"/>
    <property type="match status" value="1"/>
</dbReference>
<sequence length="470" mass="52378">MDLHANSNNSGMKKRKQDQDALISGHGNSMSVGESSSGGGDLCKSSTSISPNSNNPNGSDSDVSCQDDDDDLIDDDALEDPDYGSDFYDDDDIYEDEYSLMQDQFDSVDLPPGVEASLPWLKDITSSECKQAVSHVHTESSSKGKVDETDTVMQKFRQFKQFDTVDSFPDHYYDKEGVSVSEALRPKNWAKKIQDEWKILEENLPETIFVRVCESRMELLRAVIIGPQGTPYHDGLFFFDCFFPSTYPAGPPKVHYHSGGLRLNPNLYQCGKVCLSLLGTWHGRNSENWIPEKSTMLQVLVSVQALILNEKPFFNEPGHETAYVGLDGQRRSKDYNDSTFVLSLKTMMYTLRKPPKHFEDFVVGHFRVRAVDILKACKSYAEGGPVGSVLHDAAQSSSTTSSKTFAKNQKEFQSAVSRMMNTLIAFFTKNGSTDCEQFRSLEIYNLSAAATANLEVFKIESSGTTTLTQV</sequence>
<dbReference type="Proteomes" id="UP000087171">
    <property type="component" value="Chromosome Ca6"/>
</dbReference>
<dbReference type="PaxDb" id="3827-XP_004504568.1"/>
<protein>
    <submittedName>
        <fullName evidence="6">Ubiquitin-conjugating enzyme E2 38</fullName>
    </submittedName>
</protein>
<reference evidence="5" key="1">
    <citation type="journal article" date="2013" name="Nat. Biotechnol.">
        <title>Draft genome sequence of chickpea (Cicer arietinum) provides a resource for trait improvement.</title>
        <authorList>
            <person name="Varshney R.K."/>
            <person name="Song C."/>
            <person name="Saxena R.K."/>
            <person name="Azam S."/>
            <person name="Yu S."/>
            <person name="Sharpe A.G."/>
            <person name="Cannon S."/>
            <person name="Baek J."/>
            <person name="Rosen B.D."/>
            <person name="Tar'an B."/>
            <person name="Millan T."/>
            <person name="Zhang X."/>
            <person name="Ramsay L.D."/>
            <person name="Iwata A."/>
            <person name="Wang Y."/>
            <person name="Nelson W."/>
            <person name="Farmer A.D."/>
            <person name="Gaur P.M."/>
            <person name="Soderlund C."/>
            <person name="Penmetsa R.V."/>
            <person name="Xu C."/>
            <person name="Bharti A.K."/>
            <person name="He W."/>
            <person name="Winter P."/>
            <person name="Zhao S."/>
            <person name="Hane J.K."/>
            <person name="Carrasquilla-Garcia N."/>
            <person name="Condie J.A."/>
            <person name="Upadhyaya H.D."/>
            <person name="Luo M.C."/>
            <person name="Thudi M."/>
            <person name="Gowda C.L."/>
            <person name="Singh N.P."/>
            <person name="Lichtenzveig J."/>
            <person name="Gali K.K."/>
            <person name="Rubio J."/>
            <person name="Nadarajan N."/>
            <person name="Dolezel J."/>
            <person name="Bansal K.C."/>
            <person name="Xu X."/>
            <person name="Edwards D."/>
            <person name="Zhang G."/>
            <person name="Kahl G."/>
            <person name="Gil J."/>
            <person name="Singh K.B."/>
            <person name="Datta S.K."/>
            <person name="Jackson S.A."/>
            <person name="Wang J."/>
            <person name="Cook D.R."/>
        </authorList>
    </citation>
    <scope>NUCLEOTIDE SEQUENCE [LARGE SCALE GENOMIC DNA]</scope>
    <source>
        <strain evidence="5">cv. CDC Frontier</strain>
    </source>
</reference>
<dbReference type="SUPFAM" id="SSF54495">
    <property type="entry name" value="UBC-like"/>
    <property type="match status" value="1"/>
</dbReference>
<dbReference type="PANTHER" id="PTHR46116:SF18">
    <property type="entry name" value="UBIQUITIN-CONJUGATING ENZYME E2 38 ISOFORM X1"/>
    <property type="match status" value="1"/>
</dbReference>
<proteinExistence type="predicted"/>
<evidence type="ECO:0000256" key="3">
    <source>
        <dbReference type="SAM" id="MobiDB-lite"/>
    </source>
</evidence>
<dbReference type="PANTHER" id="PTHR46116">
    <property type="entry name" value="(E3-INDEPENDENT) E2 UBIQUITIN-CONJUGATING ENZYME"/>
    <property type="match status" value="1"/>
</dbReference>
<evidence type="ECO:0000313" key="5">
    <source>
        <dbReference type="Proteomes" id="UP000087171"/>
    </source>
</evidence>
<dbReference type="eggNOG" id="KOG0895">
    <property type="taxonomic scope" value="Eukaryota"/>
</dbReference>
<dbReference type="OrthoDB" id="47801at2759"/>
<evidence type="ECO:0000313" key="6">
    <source>
        <dbReference type="RefSeq" id="XP_004504568.1"/>
    </source>
</evidence>
<dbReference type="KEGG" id="cam:101508783"/>
<feature type="region of interest" description="Disordered" evidence="3">
    <location>
        <begin position="1"/>
        <end position="90"/>
    </location>
</feature>
<feature type="compositionally biased region" description="Acidic residues" evidence="3">
    <location>
        <begin position="65"/>
        <end position="90"/>
    </location>
</feature>
<dbReference type="RefSeq" id="XP_004504568.1">
    <property type="nucleotide sequence ID" value="XM_004504511.2"/>
</dbReference>
<feature type="compositionally biased region" description="Polar residues" evidence="3">
    <location>
        <begin position="1"/>
        <end position="11"/>
    </location>
</feature>
<keyword evidence="2" id="KW-0833">Ubl conjugation pathway</keyword>
<keyword evidence="1" id="KW-0808">Transferase</keyword>
<dbReference type="Gene3D" id="3.10.110.10">
    <property type="entry name" value="Ubiquitin Conjugating Enzyme"/>
    <property type="match status" value="1"/>
</dbReference>
<reference evidence="6" key="2">
    <citation type="submission" date="2025-08" db="UniProtKB">
        <authorList>
            <consortium name="RefSeq"/>
        </authorList>
    </citation>
    <scope>IDENTIFICATION</scope>
    <source>
        <tissue evidence="6">Etiolated seedlings</tissue>
    </source>
</reference>
<feature type="domain" description="UBC core" evidence="4">
    <location>
        <begin position="188"/>
        <end position="348"/>
    </location>
</feature>